<proteinExistence type="predicted"/>
<comment type="caution">
    <text evidence="2">The sequence shown here is derived from an EMBL/GenBank/DDBJ whole genome shotgun (WGS) entry which is preliminary data.</text>
</comment>
<name>A0A559JBT1_9BACL</name>
<accession>A0A559JBT1</accession>
<evidence type="ECO:0000256" key="1">
    <source>
        <dbReference type="SAM" id="Phobius"/>
    </source>
</evidence>
<evidence type="ECO:0000313" key="3">
    <source>
        <dbReference type="Proteomes" id="UP000316330"/>
    </source>
</evidence>
<feature type="transmembrane region" description="Helical" evidence="1">
    <location>
        <begin position="334"/>
        <end position="353"/>
    </location>
</feature>
<keyword evidence="3" id="KW-1185">Reference proteome</keyword>
<feature type="transmembrane region" description="Helical" evidence="1">
    <location>
        <begin position="213"/>
        <end position="238"/>
    </location>
</feature>
<feature type="transmembrane region" description="Helical" evidence="1">
    <location>
        <begin position="121"/>
        <end position="138"/>
    </location>
</feature>
<dbReference type="OrthoDB" id="9786218at2"/>
<keyword evidence="1" id="KW-0812">Transmembrane</keyword>
<dbReference type="RefSeq" id="WP_144705202.1">
    <property type="nucleotide sequence ID" value="NZ_VNJJ01000012.1"/>
</dbReference>
<evidence type="ECO:0000313" key="2">
    <source>
        <dbReference type="EMBL" id="TVX97325.1"/>
    </source>
</evidence>
<feature type="transmembrane region" description="Helical" evidence="1">
    <location>
        <begin position="7"/>
        <end position="26"/>
    </location>
</feature>
<feature type="transmembrane region" description="Helical" evidence="1">
    <location>
        <begin position="81"/>
        <end position="100"/>
    </location>
</feature>
<dbReference type="EMBL" id="VNJJ01000012">
    <property type="protein sequence ID" value="TVX97325.1"/>
    <property type="molecule type" value="Genomic_DNA"/>
</dbReference>
<sequence>MTKKRFAFIAYAAVTIIAILCLFPKYSYNDPDTFWHIELGQYMIEHGSVLHHAIHTFYGDQLPYVPHEIGFQIVIATIYKIFGWTGAYALTAISLFLLVLGLYRMACVSRKEMGMEQRHSALFLLVLAVTACVYYYYFAMRPQMMSAFLIVWFFVYLREFRMAPKTGYSVLLVLLSLAVANIHTGVWLVVAVFTGMAVIEAWLEKKIDKRRALTFALVLLSGLANVGGLKSIFFIFVVTRNNFNMRIDEWQPIGFAQWVNFPRMLLLLAFVSILPFVLHRKPFRFMLMLGIVYLGVSNYKQNLFMWLFLPYFAATIVDIIPHSDKLRTQWSTRAISVCLAIGLSVNLAIAAFFPPPVDRKAYPVEEMNYILQQQSDTGRPRVLAPYGASGYVMFRGGDILCDGRQDPFITSESKGVFGWTAFERSMNGFSEYLPEIVAYDRPDYVVTRNNSSYKHFDDWVSRFGDPVFKGEYGNVFLTKGMTNSKP</sequence>
<evidence type="ECO:0008006" key="4">
    <source>
        <dbReference type="Google" id="ProtNLM"/>
    </source>
</evidence>
<protein>
    <recommendedName>
        <fullName evidence="4">Glycosyltransferase RgtA/B/C/D-like domain-containing protein</fullName>
    </recommendedName>
</protein>
<organism evidence="2 3">
    <name type="scientific">Cohnella terricola</name>
    <dbReference type="NCBI Taxonomy" id="1289167"/>
    <lineage>
        <taxon>Bacteria</taxon>
        <taxon>Bacillati</taxon>
        <taxon>Bacillota</taxon>
        <taxon>Bacilli</taxon>
        <taxon>Bacillales</taxon>
        <taxon>Paenibacillaceae</taxon>
        <taxon>Cohnella</taxon>
    </lineage>
</organism>
<feature type="transmembrane region" description="Helical" evidence="1">
    <location>
        <begin position="258"/>
        <end position="278"/>
    </location>
</feature>
<reference evidence="2 3" key="1">
    <citation type="submission" date="2019-07" db="EMBL/GenBank/DDBJ databases">
        <authorList>
            <person name="Kim J."/>
        </authorList>
    </citation>
    <scope>NUCLEOTIDE SEQUENCE [LARGE SCALE GENOMIC DNA]</scope>
    <source>
        <strain evidence="2 3">G13</strain>
    </source>
</reference>
<keyword evidence="1" id="KW-1133">Transmembrane helix</keyword>
<feature type="transmembrane region" description="Helical" evidence="1">
    <location>
        <begin position="144"/>
        <end position="160"/>
    </location>
</feature>
<feature type="transmembrane region" description="Helical" evidence="1">
    <location>
        <begin position="303"/>
        <end position="322"/>
    </location>
</feature>
<gene>
    <name evidence="2" type="ORF">FPZ45_18475</name>
</gene>
<dbReference type="Proteomes" id="UP000316330">
    <property type="component" value="Unassembled WGS sequence"/>
</dbReference>
<feature type="transmembrane region" description="Helical" evidence="1">
    <location>
        <begin position="172"/>
        <end position="193"/>
    </location>
</feature>
<dbReference type="AlphaFoldDB" id="A0A559JBT1"/>
<keyword evidence="1" id="KW-0472">Membrane</keyword>